<dbReference type="Proteomes" id="UP001383192">
    <property type="component" value="Unassembled WGS sequence"/>
</dbReference>
<gene>
    <name evidence="1" type="ORF">VNI00_003625</name>
</gene>
<protein>
    <submittedName>
        <fullName evidence="1">Uncharacterized protein</fullName>
    </submittedName>
</protein>
<dbReference type="EMBL" id="JAYKXP010000009">
    <property type="protein sequence ID" value="KAK7054427.1"/>
    <property type="molecule type" value="Genomic_DNA"/>
</dbReference>
<organism evidence="1 2">
    <name type="scientific">Paramarasmius palmivorus</name>
    <dbReference type="NCBI Taxonomy" id="297713"/>
    <lineage>
        <taxon>Eukaryota</taxon>
        <taxon>Fungi</taxon>
        <taxon>Dikarya</taxon>
        <taxon>Basidiomycota</taxon>
        <taxon>Agaricomycotina</taxon>
        <taxon>Agaricomycetes</taxon>
        <taxon>Agaricomycetidae</taxon>
        <taxon>Agaricales</taxon>
        <taxon>Marasmiineae</taxon>
        <taxon>Marasmiaceae</taxon>
        <taxon>Paramarasmius</taxon>
    </lineage>
</organism>
<evidence type="ECO:0000313" key="2">
    <source>
        <dbReference type="Proteomes" id="UP001383192"/>
    </source>
</evidence>
<reference evidence="1 2" key="1">
    <citation type="submission" date="2024-01" db="EMBL/GenBank/DDBJ databases">
        <title>A draft genome for a cacao thread blight-causing isolate of Paramarasmius palmivorus.</title>
        <authorList>
            <person name="Baruah I.K."/>
            <person name="Bukari Y."/>
            <person name="Amoako-Attah I."/>
            <person name="Meinhardt L.W."/>
            <person name="Bailey B.A."/>
            <person name="Cohen S.P."/>
        </authorList>
    </citation>
    <scope>NUCLEOTIDE SEQUENCE [LARGE SCALE GENOMIC DNA]</scope>
    <source>
        <strain evidence="1 2">GH-12</strain>
    </source>
</reference>
<evidence type="ECO:0000313" key="1">
    <source>
        <dbReference type="EMBL" id="KAK7054427.1"/>
    </source>
</evidence>
<dbReference type="AlphaFoldDB" id="A0AAW0DP04"/>
<keyword evidence="2" id="KW-1185">Reference proteome</keyword>
<name>A0AAW0DP04_9AGAR</name>
<accession>A0AAW0DP04</accession>
<comment type="caution">
    <text evidence="1">The sequence shown here is derived from an EMBL/GenBank/DDBJ whole genome shotgun (WGS) entry which is preliminary data.</text>
</comment>
<sequence>MARTGSLHSQTLAVLTVTLESRSTSSTPIQIDNDSEAEVENCLIPDPDTDTDTPPSQALKTYFHSTSPYTPTVVYTLPLKTGTRIPKPPGAAGRRKGGYSLEWALTSGRYKWSKTGYAMIQQRTKELVSEHFDMAKTYRDQDVSRKDRVCELIVRDYPFLADYIDNWPIRDMMKAFLKYRRTAAKLEKLREAAGNRSRDLRLES</sequence>
<proteinExistence type="predicted"/>